<feature type="transmembrane region" description="Helical" evidence="1">
    <location>
        <begin position="6"/>
        <end position="25"/>
    </location>
</feature>
<evidence type="ECO:0000256" key="1">
    <source>
        <dbReference type="SAM" id="Phobius"/>
    </source>
</evidence>
<accession>A0ABW7MYW3</accession>
<keyword evidence="1" id="KW-0812">Transmembrane</keyword>
<evidence type="ECO:0008006" key="4">
    <source>
        <dbReference type="Google" id="ProtNLM"/>
    </source>
</evidence>
<proteinExistence type="predicted"/>
<dbReference type="EMBL" id="JBAWKB010000002">
    <property type="protein sequence ID" value="MFH6772029.1"/>
    <property type="molecule type" value="Genomic_DNA"/>
</dbReference>
<dbReference type="Proteomes" id="UP001610100">
    <property type="component" value="Unassembled WGS sequence"/>
</dbReference>
<protein>
    <recommendedName>
        <fullName evidence="4">DUF4375 domain-containing protein</fullName>
    </recommendedName>
</protein>
<dbReference type="RefSeq" id="WP_344741284.1">
    <property type="nucleotide sequence ID" value="NZ_BAABAY010000002.1"/>
</dbReference>
<comment type="caution">
    <text evidence="2">The sequence shown here is derived from an EMBL/GenBank/DDBJ whole genome shotgun (WGS) entry which is preliminary data.</text>
</comment>
<keyword evidence="1" id="KW-0472">Membrane</keyword>
<name>A0ABW7MYW3_9FLAO</name>
<evidence type="ECO:0000313" key="2">
    <source>
        <dbReference type="EMBL" id="MFH6772029.1"/>
    </source>
</evidence>
<reference evidence="2 3" key="1">
    <citation type="submission" date="2024-02" db="EMBL/GenBank/DDBJ databases">
        <title>A Gaetbulibacter species isolated from tidal flats and genomic insights of their niches.</title>
        <authorList>
            <person name="Ye Y."/>
        </authorList>
    </citation>
    <scope>NUCLEOTIDE SEQUENCE [LARGE SCALE GENOMIC DNA]</scope>
    <source>
        <strain evidence="2 3">KYW382</strain>
    </source>
</reference>
<evidence type="ECO:0000313" key="3">
    <source>
        <dbReference type="Proteomes" id="UP001610100"/>
    </source>
</evidence>
<gene>
    <name evidence="2" type="ORF">V8G58_08795</name>
</gene>
<organism evidence="2 3">
    <name type="scientific">Gaetbulibacter aestuarii</name>
    <dbReference type="NCBI Taxonomy" id="1502358"/>
    <lineage>
        <taxon>Bacteria</taxon>
        <taxon>Pseudomonadati</taxon>
        <taxon>Bacteroidota</taxon>
        <taxon>Flavobacteriia</taxon>
        <taxon>Flavobacteriales</taxon>
        <taxon>Flavobacteriaceae</taxon>
        <taxon>Gaetbulibacter</taxon>
    </lineage>
</organism>
<keyword evidence="3" id="KW-1185">Reference proteome</keyword>
<keyword evidence="1" id="KW-1133">Transmembrane helix</keyword>
<sequence>MSTGLFIIVLVIIIVMVVFMGKKSVFRPKKFKKSSLTENPYRDFRDLAMRVTPEQLHLQLEKDKDLYGMIMDWNMGNAIATVVSFKTGDASVYLSTGQAFIGGFDHESIQQAAKHFLAVGTQYLIKATKTERTEPTNDQKIDFYFLTKSGRYYLEEDIYKIKNRTSELLELFESGNQVTTEYRLLEEKNG</sequence>